<comment type="similarity">
    <text evidence="7">Belongs to the eIF-3 subunit I family.</text>
</comment>
<dbReference type="InterPro" id="IPR019775">
    <property type="entry name" value="WD40_repeat_CS"/>
</dbReference>
<dbReference type="GO" id="GO:0003723">
    <property type="term" value="F:RNA binding"/>
    <property type="evidence" value="ECO:0007669"/>
    <property type="project" value="TreeGrafter"/>
</dbReference>
<dbReference type="InterPro" id="IPR036322">
    <property type="entry name" value="WD40_repeat_dom_sf"/>
</dbReference>
<dbReference type="GO" id="GO:0003743">
    <property type="term" value="F:translation initiation factor activity"/>
    <property type="evidence" value="ECO:0007669"/>
    <property type="project" value="UniProtKB-UniRule"/>
</dbReference>
<dbReference type="Pfam" id="PF24805">
    <property type="entry name" value="EIF3I"/>
    <property type="match status" value="1"/>
</dbReference>
<keyword evidence="5 7" id="KW-0648">Protein biosynthesis</keyword>
<gene>
    <name evidence="9" type="ORF">Cvel_20000</name>
</gene>
<evidence type="ECO:0000256" key="6">
    <source>
        <dbReference type="ARBA" id="ARBA00038394"/>
    </source>
</evidence>
<dbReference type="InterPro" id="IPR015943">
    <property type="entry name" value="WD40/YVTN_repeat-like_dom_sf"/>
</dbReference>
<organism evidence="9">
    <name type="scientific">Chromera velia CCMP2878</name>
    <dbReference type="NCBI Taxonomy" id="1169474"/>
    <lineage>
        <taxon>Eukaryota</taxon>
        <taxon>Sar</taxon>
        <taxon>Alveolata</taxon>
        <taxon>Colpodellida</taxon>
        <taxon>Chromeraceae</taxon>
        <taxon>Chromera</taxon>
    </lineage>
</organism>
<comment type="subunit">
    <text evidence="7">Component of the eukaryotic translation initiation factor 3 (eIF-3) complex.</text>
</comment>
<reference evidence="9" key="1">
    <citation type="submission" date="2014-11" db="EMBL/GenBank/DDBJ databases">
        <authorList>
            <person name="Otto D Thomas"/>
            <person name="Naeem Raeece"/>
        </authorList>
    </citation>
    <scope>NUCLEOTIDE SEQUENCE</scope>
</reference>
<dbReference type="GO" id="GO:0016282">
    <property type="term" value="C:eukaryotic 43S preinitiation complex"/>
    <property type="evidence" value="ECO:0007669"/>
    <property type="project" value="UniProtKB-UniRule"/>
</dbReference>
<dbReference type="PROSITE" id="PS50082">
    <property type="entry name" value="WD_REPEATS_2"/>
    <property type="match status" value="4"/>
</dbReference>
<dbReference type="PhylomeDB" id="A0A0G4G3R4"/>
<feature type="repeat" description="WD" evidence="8">
    <location>
        <begin position="144"/>
        <end position="185"/>
    </location>
</feature>
<evidence type="ECO:0000256" key="2">
    <source>
        <dbReference type="ARBA" id="ARBA00022540"/>
    </source>
</evidence>
<dbReference type="SUPFAM" id="SSF50978">
    <property type="entry name" value="WD40 repeat-like"/>
    <property type="match status" value="1"/>
</dbReference>
<comment type="function">
    <text evidence="7">Component of the eukaryotic translation initiation factor 3 (eIF-3) complex, which is involved in protein synthesis of a specialized repertoire of mRNAs and, together with other initiation factors, stimulates binding of mRNA and methionyl-tRNAi to the 40S ribosome. The eIF-3 complex specifically targets and initiates translation of a subset of mRNAs involved in cell proliferation.</text>
</comment>
<dbReference type="PANTHER" id="PTHR19877">
    <property type="entry name" value="EUKARYOTIC TRANSLATION INITIATION FACTOR 3 SUBUNIT I"/>
    <property type="match status" value="1"/>
</dbReference>
<dbReference type="InterPro" id="IPR027525">
    <property type="entry name" value="eIF3i"/>
</dbReference>
<evidence type="ECO:0000256" key="5">
    <source>
        <dbReference type="ARBA" id="ARBA00022917"/>
    </source>
</evidence>
<dbReference type="SMART" id="SM00320">
    <property type="entry name" value="WD40"/>
    <property type="match status" value="5"/>
</dbReference>
<dbReference type="PROSITE" id="PS50294">
    <property type="entry name" value="WD_REPEATS_REGION"/>
    <property type="match status" value="2"/>
</dbReference>
<keyword evidence="2 7" id="KW-0396">Initiation factor</keyword>
<accession>A0A0G4G3R4</accession>
<evidence type="ECO:0000313" key="9">
    <source>
        <dbReference type="EMBL" id="CEM22587.1"/>
    </source>
</evidence>
<feature type="repeat" description="WD" evidence="8">
    <location>
        <begin position="48"/>
        <end position="89"/>
    </location>
</feature>
<protein>
    <recommendedName>
        <fullName evidence="7">Eukaryotic translation initiation factor 3 subunit I</fullName>
        <shortName evidence="7">eIF3i</shortName>
    </recommendedName>
</protein>
<dbReference type="VEuPathDB" id="CryptoDB:Cvel_20000"/>
<sequence length="346" mass="38593">MRPILIHAHERPLTFVLFNEDGDLLFTAGKDKGICLYYSKTGEMIGSYEGHNGVVWSLDITKDSKYLVSASADMKVFFWDVTSGETVVEHDMGGPVKFVELCRNPLKQDRILVAQDNFGQRSQKAISIWKVDIQGGKMENELTFSDYPSKAVEVHWGPFDETIVSAHEDGFIRMWDAQTGESKWEQQAHNGPVTNMTFNKDRCIMLTTGADAMAYLWDVVHKKLLKSYKADRPLNAGVISPLAVTSDMQEGEEKGEGSRYPPRYHILLGGGQKAEDVTTSHAQSGKFDALLYHLVFSELLGSIKGGFSPINTLAFIPDGSGFASGAEEGYVRVHHFDDDYFGKKFD</sequence>
<dbReference type="Gene3D" id="2.130.10.10">
    <property type="entry name" value="YVTN repeat-like/Quinoprotein amine dehydrogenase"/>
    <property type="match status" value="1"/>
</dbReference>
<dbReference type="AlphaFoldDB" id="A0A0G4G3R4"/>
<dbReference type="EMBL" id="CDMZ01000841">
    <property type="protein sequence ID" value="CEM22587.1"/>
    <property type="molecule type" value="Genomic_DNA"/>
</dbReference>
<comment type="subcellular location">
    <subcellularLocation>
        <location evidence="7">Cytoplasm</location>
    </subcellularLocation>
</comment>
<feature type="repeat" description="WD" evidence="8">
    <location>
        <begin position="6"/>
        <end position="47"/>
    </location>
</feature>
<evidence type="ECO:0000256" key="7">
    <source>
        <dbReference type="HAMAP-Rule" id="MF_03008"/>
    </source>
</evidence>
<dbReference type="GO" id="GO:0001732">
    <property type="term" value="P:formation of cytoplasmic translation initiation complex"/>
    <property type="evidence" value="ECO:0007669"/>
    <property type="project" value="UniProtKB-UniRule"/>
</dbReference>
<keyword evidence="1 7" id="KW-0963">Cytoplasm</keyword>
<evidence type="ECO:0000256" key="8">
    <source>
        <dbReference type="PROSITE-ProRule" id="PRU00221"/>
    </source>
</evidence>
<feature type="repeat" description="WD" evidence="8">
    <location>
        <begin position="186"/>
        <end position="227"/>
    </location>
</feature>
<keyword evidence="3 8" id="KW-0853">WD repeat</keyword>
<comment type="similarity">
    <text evidence="6">Belongs to the WD repeat STRAP family.</text>
</comment>
<dbReference type="GO" id="GO:0071541">
    <property type="term" value="C:eukaryotic translation initiation factor 3 complex, eIF3m"/>
    <property type="evidence" value="ECO:0007669"/>
    <property type="project" value="TreeGrafter"/>
</dbReference>
<evidence type="ECO:0000256" key="3">
    <source>
        <dbReference type="ARBA" id="ARBA00022574"/>
    </source>
</evidence>
<dbReference type="PROSITE" id="PS00678">
    <property type="entry name" value="WD_REPEATS_1"/>
    <property type="match status" value="3"/>
</dbReference>
<dbReference type="GO" id="GO:0033290">
    <property type="term" value="C:eukaryotic 48S preinitiation complex"/>
    <property type="evidence" value="ECO:0007669"/>
    <property type="project" value="UniProtKB-UniRule"/>
</dbReference>
<evidence type="ECO:0000256" key="1">
    <source>
        <dbReference type="ARBA" id="ARBA00022490"/>
    </source>
</evidence>
<dbReference type="Pfam" id="PF00400">
    <property type="entry name" value="WD40"/>
    <property type="match status" value="1"/>
</dbReference>
<dbReference type="PANTHER" id="PTHR19877:SF1">
    <property type="entry name" value="EUKARYOTIC TRANSLATION INITIATION FACTOR 3 SUBUNIT I"/>
    <property type="match status" value="1"/>
</dbReference>
<proteinExistence type="inferred from homology"/>
<dbReference type="InterPro" id="IPR001680">
    <property type="entry name" value="WD40_rpt"/>
</dbReference>
<name>A0A0G4G3R4_9ALVE</name>
<evidence type="ECO:0000256" key="4">
    <source>
        <dbReference type="ARBA" id="ARBA00022737"/>
    </source>
</evidence>
<keyword evidence="4" id="KW-0677">Repeat</keyword>
<dbReference type="HAMAP" id="MF_03008">
    <property type="entry name" value="eIF3i"/>
    <property type="match status" value="1"/>
</dbReference>